<dbReference type="EMBL" id="VAUA01000012">
    <property type="protein sequence ID" value="TLP56794.1"/>
    <property type="molecule type" value="Genomic_DNA"/>
</dbReference>
<name>A0ABY2UQ55_9RHOB</name>
<evidence type="ECO:0008006" key="3">
    <source>
        <dbReference type="Google" id="ProtNLM"/>
    </source>
</evidence>
<comment type="caution">
    <text evidence="1">The sequence shown here is derived from an EMBL/GenBank/DDBJ whole genome shotgun (WGS) entry which is preliminary data.</text>
</comment>
<keyword evidence="2" id="KW-1185">Reference proteome</keyword>
<sequence length="227" mass="26250">MNQLQILEVASLYLRKLKEQGLSVEYSTDFEAVPEDAREFERNFQMPGFDVSRVDHTEKTAFWLYLKDGDQRIGGAAAMLQDIGRENFIQYQKRISRHHFPNRSGAALDWVAPPLGEKLSGRLAYIGELTFQPGRRGKRDRLASFMRLLQVLAITQWNVDWVYAFIPERHIQARLDLVYGFTQSLSAAQKWTTPEPKLRCSTEWWVGAPRSELEHILQADLLRANVL</sequence>
<organism evidence="1 2">
    <name type="scientific">Parasedimentitalea maritima</name>
    <dbReference type="NCBI Taxonomy" id="2578117"/>
    <lineage>
        <taxon>Bacteria</taxon>
        <taxon>Pseudomonadati</taxon>
        <taxon>Pseudomonadota</taxon>
        <taxon>Alphaproteobacteria</taxon>
        <taxon>Rhodobacterales</taxon>
        <taxon>Paracoccaceae</taxon>
        <taxon>Parasedimentitalea</taxon>
    </lineage>
</organism>
<evidence type="ECO:0000313" key="1">
    <source>
        <dbReference type="EMBL" id="TLP56794.1"/>
    </source>
</evidence>
<dbReference type="Proteomes" id="UP000305041">
    <property type="component" value="Unassembled WGS sequence"/>
</dbReference>
<reference evidence="1 2" key="1">
    <citation type="submission" date="2019-05" db="EMBL/GenBank/DDBJ databases">
        <title>Draft genome sequence of Pelagicola sp. DSW4-44.</title>
        <authorList>
            <person name="Oh J."/>
        </authorList>
    </citation>
    <scope>NUCLEOTIDE SEQUENCE [LARGE SCALE GENOMIC DNA]</scope>
    <source>
        <strain evidence="1 2">DSW4-44</strain>
    </source>
</reference>
<gene>
    <name evidence="1" type="ORF">FEE96_20335</name>
</gene>
<protein>
    <recommendedName>
        <fullName evidence="3">GNAT family N-acetyltransferase</fullName>
    </recommendedName>
</protein>
<dbReference type="RefSeq" id="WP_138164962.1">
    <property type="nucleotide sequence ID" value="NZ_VAUA01000012.1"/>
</dbReference>
<proteinExistence type="predicted"/>
<accession>A0ABY2UQ55</accession>
<evidence type="ECO:0000313" key="2">
    <source>
        <dbReference type="Proteomes" id="UP000305041"/>
    </source>
</evidence>